<keyword evidence="3" id="KW-0249">Electron transport</keyword>
<dbReference type="SUPFAM" id="SSF52833">
    <property type="entry name" value="Thioredoxin-like"/>
    <property type="match status" value="1"/>
</dbReference>
<keyword evidence="5 9" id="KW-0676">Redox-active center</keyword>
<dbReference type="InterPro" id="IPR013766">
    <property type="entry name" value="Thioredoxin_domain"/>
</dbReference>
<dbReference type="PRINTS" id="PR00421">
    <property type="entry name" value="THIOREDOXIN"/>
</dbReference>
<comment type="caution">
    <text evidence="11">The sequence shown here is derived from an EMBL/GenBank/DDBJ whole genome shotgun (WGS) entry which is preliminary data.</text>
</comment>
<evidence type="ECO:0000256" key="9">
    <source>
        <dbReference type="PIRSR" id="PIRSR000077-4"/>
    </source>
</evidence>
<evidence type="ECO:0000256" key="4">
    <source>
        <dbReference type="ARBA" id="ARBA00023157"/>
    </source>
</evidence>
<evidence type="ECO:0000256" key="2">
    <source>
        <dbReference type="ARBA" id="ARBA00022448"/>
    </source>
</evidence>
<evidence type="ECO:0000313" key="12">
    <source>
        <dbReference type="Proteomes" id="UP000567293"/>
    </source>
</evidence>
<dbReference type="InterPro" id="IPR036249">
    <property type="entry name" value="Thioredoxin-like_sf"/>
</dbReference>
<dbReference type="Pfam" id="PF00085">
    <property type="entry name" value="Thioredoxin"/>
    <property type="match status" value="1"/>
</dbReference>
<protein>
    <recommendedName>
        <fullName evidence="6 7">Thioredoxin</fullName>
    </recommendedName>
</protein>
<gene>
    <name evidence="11" type="primary">trxA</name>
    <name evidence="11" type="ORF">HRJ53_21565</name>
</gene>
<dbReference type="PROSITE" id="PS51352">
    <property type="entry name" value="THIOREDOXIN_2"/>
    <property type="match status" value="1"/>
</dbReference>
<dbReference type="GO" id="GO:0015035">
    <property type="term" value="F:protein-disulfide reductase activity"/>
    <property type="evidence" value="ECO:0007669"/>
    <property type="project" value="UniProtKB-UniRule"/>
</dbReference>
<feature type="active site" description="Nucleophile" evidence="8">
    <location>
        <position position="36"/>
    </location>
</feature>
<comment type="similarity">
    <text evidence="1 7">Belongs to the thioredoxin family.</text>
</comment>
<feature type="disulfide bond" description="Redox-active" evidence="9">
    <location>
        <begin position="36"/>
        <end position="39"/>
    </location>
</feature>
<dbReference type="GO" id="GO:0045454">
    <property type="term" value="P:cell redox homeostasis"/>
    <property type="evidence" value="ECO:0007669"/>
    <property type="project" value="TreeGrafter"/>
</dbReference>
<proteinExistence type="inferred from homology"/>
<evidence type="ECO:0000256" key="3">
    <source>
        <dbReference type="ARBA" id="ARBA00022982"/>
    </source>
</evidence>
<name>A0A7V8NUF4_9BACT</name>
<dbReference type="NCBIfam" id="TIGR01068">
    <property type="entry name" value="thioredoxin"/>
    <property type="match status" value="1"/>
</dbReference>
<dbReference type="PANTHER" id="PTHR45663:SF11">
    <property type="entry name" value="GEO12009P1"/>
    <property type="match status" value="1"/>
</dbReference>
<dbReference type="Proteomes" id="UP000567293">
    <property type="component" value="Unassembled WGS sequence"/>
</dbReference>
<dbReference type="Gene3D" id="3.40.30.10">
    <property type="entry name" value="Glutaredoxin"/>
    <property type="match status" value="1"/>
</dbReference>
<sequence length="112" mass="12295">MADNSIPAATDGNFETEVLAASNSKPVMVDFWAEWCRPCHMLAPTVAEIAHDYEGKLKVMKLNVDEAMNSAGRYNIRGIPTLLVFKNGQVVEQIVGAVPKEQITKALDRHVA</sequence>
<keyword evidence="2" id="KW-0813">Transport</keyword>
<feature type="site" description="Contributes to redox potential value" evidence="8">
    <location>
        <position position="37"/>
    </location>
</feature>
<evidence type="ECO:0000256" key="7">
    <source>
        <dbReference type="PIRNR" id="PIRNR000077"/>
    </source>
</evidence>
<evidence type="ECO:0000256" key="5">
    <source>
        <dbReference type="ARBA" id="ARBA00023284"/>
    </source>
</evidence>
<accession>A0A7V8NUF4</accession>
<dbReference type="PANTHER" id="PTHR45663">
    <property type="entry name" value="GEO12009P1"/>
    <property type="match status" value="1"/>
</dbReference>
<evidence type="ECO:0000256" key="6">
    <source>
        <dbReference type="NCBIfam" id="TIGR01068"/>
    </source>
</evidence>
<evidence type="ECO:0000256" key="1">
    <source>
        <dbReference type="ARBA" id="ARBA00008987"/>
    </source>
</evidence>
<keyword evidence="4 9" id="KW-1015">Disulfide bond</keyword>
<reference evidence="11" key="1">
    <citation type="submission" date="2020-06" db="EMBL/GenBank/DDBJ databases">
        <title>Legume-microbial interactions unlock mineral nutrients during tropical forest succession.</title>
        <authorList>
            <person name="Epihov D.Z."/>
        </authorList>
    </citation>
    <scope>NUCLEOTIDE SEQUENCE [LARGE SCALE GENOMIC DNA]</scope>
    <source>
        <strain evidence="11">Pan2503</strain>
    </source>
</reference>
<dbReference type="EMBL" id="JACDQQ010002077">
    <property type="protein sequence ID" value="MBA0087582.1"/>
    <property type="molecule type" value="Genomic_DNA"/>
</dbReference>
<evidence type="ECO:0000313" key="11">
    <source>
        <dbReference type="EMBL" id="MBA0087582.1"/>
    </source>
</evidence>
<evidence type="ECO:0000256" key="8">
    <source>
        <dbReference type="PIRSR" id="PIRSR000077-1"/>
    </source>
</evidence>
<evidence type="ECO:0000259" key="10">
    <source>
        <dbReference type="PROSITE" id="PS51352"/>
    </source>
</evidence>
<feature type="active site" description="Nucleophile" evidence="8">
    <location>
        <position position="39"/>
    </location>
</feature>
<dbReference type="InterPro" id="IPR005746">
    <property type="entry name" value="Thioredoxin"/>
</dbReference>
<feature type="site" description="Contributes to redox potential value" evidence="8">
    <location>
        <position position="38"/>
    </location>
</feature>
<dbReference type="AlphaFoldDB" id="A0A7V8NUF4"/>
<keyword evidence="12" id="KW-1185">Reference proteome</keyword>
<feature type="site" description="Deprotonates C-terminal active site Cys" evidence="8">
    <location>
        <position position="30"/>
    </location>
</feature>
<dbReference type="CDD" id="cd02947">
    <property type="entry name" value="TRX_family"/>
    <property type="match status" value="1"/>
</dbReference>
<dbReference type="PIRSF" id="PIRSF000077">
    <property type="entry name" value="Thioredoxin"/>
    <property type="match status" value="1"/>
</dbReference>
<dbReference type="GO" id="GO:0005829">
    <property type="term" value="C:cytosol"/>
    <property type="evidence" value="ECO:0007669"/>
    <property type="project" value="TreeGrafter"/>
</dbReference>
<dbReference type="FunFam" id="3.40.30.10:FF:000001">
    <property type="entry name" value="Thioredoxin"/>
    <property type="match status" value="1"/>
</dbReference>
<organism evidence="11 12">
    <name type="scientific">Candidatus Acidiferrum panamense</name>
    <dbReference type="NCBI Taxonomy" id="2741543"/>
    <lineage>
        <taxon>Bacteria</taxon>
        <taxon>Pseudomonadati</taxon>
        <taxon>Acidobacteriota</taxon>
        <taxon>Terriglobia</taxon>
        <taxon>Candidatus Acidiferrales</taxon>
        <taxon>Candidatus Acidiferrum</taxon>
    </lineage>
</organism>
<feature type="domain" description="Thioredoxin" evidence="10">
    <location>
        <begin position="1"/>
        <end position="112"/>
    </location>
</feature>